<accession>A0A382CBN8</accession>
<proteinExistence type="predicted"/>
<feature type="non-terminal residue" evidence="1">
    <location>
        <position position="1"/>
    </location>
</feature>
<sequence length="243" mass="26659">VATEQLTISLNEVLFFFTRAGFGVNAPIGISEDFARSNMWIAENGFDPSSCSIEALNNLDSHASDLAVELEKSDTQVHFVNPNNVYLSSLIASVSVVDCINIGSRNVELIVKNVDSPLLVIAAMGANQCSDWQAIWLDESNYEYLVNFIEPGVWEMVSSNTQPIELSKGGNMIIRPLVETKKYPANAVLKKFVTIEEKEKILQTGVRVGEHWPGIYDYFSRCLVKSTAESRASGAGAGMVDTD</sequence>
<gene>
    <name evidence="1" type="ORF">METZ01_LOCUS176113</name>
</gene>
<name>A0A382CBN8_9ZZZZ</name>
<reference evidence="1" key="1">
    <citation type="submission" date="2018-05" db="EMBL/GenBank/DDBJ databases">
        <authorList>
            <person name="Lanie J.A."/>
            <person name="Ng W.-L."/>
            <person name="Kazmierczak K.M."/>
            <person name="Andrzejewski T.M."/>
            <person name="Davidsen T.M."/>
            <person name="Wayne K.J."/>
            <person name="Tettelin H."/>
            <person name="Glass J.I."/>
            <person name="Rusch D."/>
            <person name="Podicherti R."/>
            <person name="Tsui H.-C.T."/>
            <person name="Winkler M.E."/>
        </authorList>
    </citation>
    <scope>NUCLEOTIDE SEQUENCE</scope>
</reference>
<evidence type="ECO:0000313" key="1">
    <source>
        <dbReference type="EMBL" id="SVB23259.1"/>
    </source>
</evidence>
<protein>
    <submittedName>
        <fullName evidence="1">Uncharacterized protein</fullName>
    </submittedName>
</protein>
<dbReference type="AlphaFoldDB" id="A0A382CBN8"/>
<organism evidence="1">
    <name type="scientific">marine metagenome</name>
    <dbReference type="NCBI Taxonomy" id="408172"/>
    <lineage>
        <taxon>unclassified sequences</taxon>
        <taxon>metagenomes</taxon>
        <taxon>ecological metagenomes</taxon>
    </lineage>
</organism>
<dbReference type="EMBL" id="UINC01033647">
    <property type="protein sequence ID" value="SVB23259.1"/>
    <property type="molecule type" value="Genomic_DNA"/>
</dbReference>